<dbReference type="PROSITE" id="PS00041">
    <property type="entry name" value="HTH_ARAC_FAMILY_1"/>
    <property type="match status" value="1"/>
</dbReference>
<sequence length="300" mass="33324">MTIASCSIERDMEPEQVFGSSETHRIPELFGADVRASSEGYGWVSVYASLQRERPFDARFEAIANSLVVLHRSGPVEVTLRSGGAVLSRSIPKGSIFFLPAGHACEIELQGALDTLQIYLRSELFDSARKDQLTPTLVENDAILQHLATSIELALCEQMANSALFVDPIARALANRISAISACSKPWQVRVAGLAEHQLKRLRDFVDTNLESEIRLESMASACGLSTKSFIRIFKASTGKSPYQYVIAARIERAKRLIEEEQEGLAEVALRCGFSHQEHLTRVFRRLTGQTPGQYRRNVN</sequence>
<keyword evidence="6" id="KW-1185">Reference proteome</keyword>
<dbReference type="Proteomes" id="UP000057737">
    <property type="component" value="Unassembled WGS sequence"/>
</dbReference>
<dbReference type="PANTHER" id="PTHR46796:SF14">
    <property type="entry name" value="TRANSCRIPTIONAL REGULATORY PROTEIN"/>
    <property type="match status" value="1"/>
</dbReference>
<organism evidence="5 6">
    <name type="scientific">Bradyrhizobium macuxiense</name>
    <dbReference type="NCBI Taxonomy" id="1755647"/>
    <lineage>
        <taxon>Bacteria</taxon>
        <taxon>Pseudomonadati</taxon>
        <taxon>Pseudomonadota</taxon>
        <taxon>Alphaproteobacteria</taxon>
        <taxon>Hyphomicrobiales</taxon>
        <taxon>Nitrobacteraceae</taxon>
        <taxon>Bradyrhizobium</taxon>
    </lineage>
</organism>
<feature type="domain" description="HTH araC/xylS-type" evidence="4">
    <location>
        <begin position="200"/>
        <end position="298"/>
    </location>
</feature>
<dbReference type="InterPro" id="IPR018060">
    <property type="entry name" value="HTH_AraC"/>
</dbReference>
<dbReference type="GO" id="GO:0043565">
    <property type="term" value="F:sequence-specific DNA binding"/>
    <property type="evidence" value="ECO:0007669"/>
    <property type="project" value="InterPro"/>
</dbReference>
<dbReference type="PRINTS" id="PR00032">
    <property type="entry name" value="HTHARAC"/>
</dbReference>
<evidence type="ECO:0000313" key="6">
    <source>
        <dbReference type="Proteomes" id="UP000057737"/>
    </source>
</evidence>
<evidence type="ECO:0000256" key="2">
    <source>
        <dbReference type="ARBA" id="ARBA00023125"/>
    </source>
</evidence>
<dbReference type="AlphaFoldDB" id="A0A109JGN2"/>
<keyword evidence="3" id="KW-0804">Transcription</keyword>
<dbReference type="InterPro" id="IPR020449">
    <property type="entry name" value="Tscrpt_reg_AraC-type_HTH"/>
</dbReference>
<dbReference type="Gene3D" id="1.10.10.60">
    <property type="entry name" value="Homeodomain-like"/>
    <property type="match status" value="2"/>
</dbReference>
<dbReference type="PROSITE" id="PS01124">
    <property type="entry name" value="HTH_ARAC_FAMILY_2"/>
    <property type="match status" value="1"/>
</dbReference>
<reference evidence="5 6" key="1">
    <citation type="submission" date="2015-11" db="EMBL/GenBank/DDBJ databases">
        <title>Draft Genome Sequence of the Strain BR 10303 (Bradyrhizobium sp.) isolated from nodules of Centrolobium paraense.</title>
        <authorList>
            <person name="Zelli J.E."/>
            <person name="Simoes-Araujo J.L."/>
            <person name="Barauna A.C."/>
            <person name="Silva K."/>
        </authorList>
    </citation>
    <scope>NUCLEOTIDE SEQUENCE [LARGE SCALE GENOMIC DNA]</scope>
    <source>
        <strain evidence="5 6">BR 10303</strain>
    </source>
</reference>
<evidence type="ECO:0000256" key="3">
    <source>
        <dbReference type="ARBA" id="ARBA00023163"/>
    </source>
</evidence>
<evidence type="ECO:0000313" key="5">
    <source>
        <dbReference type="EMBL" id="KWV48475.1"/>
    </source>
</evidence>
<name>A0A109JGN2_9BRAD</name>
<accession>A0A109JGN2</accession>
<keyword evidence="1" id="KW-0805">Transcription regulation</keyword>
<evidence type="ECO:0000256" key="1">
    <source>
        <dbReference type="ARBA" id="ARBA00023015"/>
    </source>
</evidence>
<dbReference type="PANTHER" id="PTHR46796">
    <property type="entry name" value="HTH-TYPE TRANSCRIPTIONAL ACTIVATOR RHAS-RELATED"/>
    <property type="match status" value="1"/>
</dbReference>
<dbReference type="Pfam" id="PF12833">
    <property type="entry name" value="HTH_18"/>
    <property type="match status" value="1"/>
</dbReference>
<dbReference type="SMART" id="SM00342">
    <property type="entry name" value="HTH_ARAC"/>
    <property type="match status" value="1"/>
</dbReference>
<dbReference type="InterPro" id="IPR009057">
    <property type="entry name" value="Homeodomain-like_sf"/>
</dbReference>
<dbReference type="SUPFAM" id="SSF46689">
    <property type="entry name" value="Homeodomain-like"/>
    <property type="match status" value="2"/>
</dbReference>
<dbReference type="EMBL" id="LNCU01000107">
    <property type="protein sequence ID" value="KWV48475.1"/>
    <property type="molecule type" value="Genomic_DNA"/>
</dbReference>
<keyword evidence="2" id="KW-0238">DNA-binding</keyword>
<dbReference type="InterPro" id="IPR050204">
    <property type="entry name" value="AraC_XylS_family_regulators"/>
</dbReference>
<proteinExistence type="predicted"/>
<dbReference type="GO" id="GO:0003700">
    <property type="term" value="F:DNA-binding transcription factor activity"/>
    <property type="evidence" value="ECO:0007669"/>
    <property type="project" value="InterPro"/>
</dbReference>
<evidence type="ECO:0000259" key="4">
    <source>
        <dbReference type="PROSITE" id="PS01124"/>
    </source>
</evidence>
<gene>
    <name evidence="5" type="ORF">AS156_18550</name>
</gene>
<protein>
    <recommendedName>
        <fullName evidence="4">HTH araC/xylS-type domain-containing protein</fullName>
    </recommendedName>
</protein>
<comment type="caution">
    <text evidence="5">The sequence shown here is derived from an EMBL/GenBank/DDBJ whole genome shotgun (WGS) entry which is preliminary data.</text>
</comment>
<dbReference type="InterPro" id="IPR018062">
    <property type="entry name" value="HTH_AraC-typ_CS"/>
</dbReference>